<evidence type="ECO:0000256" key="1">
    <source>
        <dbReference type="SAM" id="Phobius"/>
    </source>
</evidence>
<keyword evidence="1" id="KW-0812">Transmembrane</keyword>
<protein>
    <submittedName>
        <fullName evidence="2">Spore cortex biosynthesis protein YabQ</fullName>
    </submittedName>
</protein>
<sequence>MNEQLHTFMVTVAIGAGLGILYDFYRVGKRAHRLRNLLTAAGDLLYWLVATAAVFFTLLYCNWGELRLYVFLGLASGAFLYFRFLSLYLVRGLIFIGRICRRILQYVTAIIYYFAIRPVFWIFNFVGYPFRLVHRGARRWRRSRRPPPSKS</sequence>
<dbReference type="RefSeq" id="WP_004094091.1">
    <property type="nucleotide sequence ID" value="NZ_AFGF01000053.1"/>
</dbReference>
<keyword evidence="1" id="KW-1133">Transmembrane helix</keyword>
<dbReference type="Pfam" id="PF09578">
    <property type="entry name" value="Spore_YabQ"/>
    <property type="match status" value="1"/>
</dbReference>
<feature type="transmembrane region" description="Helical" evidence="1">
    <location>
        <begin position="66"/>
        <end position="91"/>
    </location>
</feature>
<proteinExistence type="predicted"/>
<evidence type="ECO:0000313" key="2">
    <source>
        <dbReference type="EMBL" id="EGO64548.1"/>
    </source>
</evidence>
<name>F7NH65_9FIRM</name>
<dbReference type="EMBL" id="AFGF01000053">
    <property type="protein sequence ID" value="EGO64548.1"/>
    <property type="molecule type" value="Genomic_DNA"/>
</dbReference>
<feature type="transmembrane region" description="Helical" evidence="1">
    <location>
        <begin position="6"/>
        <end position="25"/>
    </location>
</feature>
<gene>
    <name evidence="2" type="ORF">ALO_07053</name>
</gene>
<dbReference type="AlphaFoldDB" id="F7NH65"/>
<accession>F7NH65</accession>
<dbReference type="Proteomes" id="UP000003240">
    <property type="component" value="Unassembled WGS sequence"/>
</dbReference>
<dbReference type="STRING" id="1009370.ALO_07053"/>
<reference evidence="2 3" key="1">
    <citation type="journal article" date="2011" name="EMBO J.">
        <title>Structural diversity of bacterial flagellar motors.</title>
        <authorList>
            <person name="Chen S."/>
            <person name="Beeby M."/>
            <person name="Murphy G.E."/>
            <person name="Leadbetter J.R."/>
            <person name="Hendrixson D.R."/>
            <person name="Briegel A."/>
            <person name="Li Z."/>
            <person name="Shi J."/>
            <person name="Tocheva E.I."/>
            <person name="Muller A."/>
            <person name="Dobro M.J."/>
            <person name="Jensen G.J."/>
        </authorList>
    </citation>
    <scope>NUCLEOTIDE SEQUENCE [LARGE SCALE GENOMIC DNA]</scope>
    <source>
        <strain evidence="2 3">DSM 6540</strain>
    </source>
</reference>
<dbReference type="eggNOG" id="ENOG5032YR5">
    <property type="taxonomic scope" value="Bacteria"/>
</dbReference>
<keyword evidence="3" id="KW-1185">Reference proteome</keyword>
<keyword evidence="1" id="KW-0472">Membrane</keyword>
<dbReference type="InterPro" id="IPR019074">
    <property type="entry name" value="YabQ"/>
</dbReference>
<dbReference type="NCBIfam" id="TIGR02893">
    <property type="entry name" value="spore_yabQ"/>
    <property type="match status" value="1"/>
</dbReference>
<organism evidence="2 3">
    <name type="scientific">Acetonema longum DSM 6540</name>
    <dbReference type="NCBI Taxonomy" id="1009370"/>
    <lineage>
        <taxon>Bacteria</taxon>
        <taxon>Bacillati</taxon>
        <taxon>Bacillota</taxon>
        <taxon>Negativicutes</taxon>
        <taxon>Acetonemataceae</taxon>
        <taxon>Acetonema</taxon>
    </lineage>
</organism>
<dbReference type="OrthoDB" id="1685240at2"/>
<feature type="transmembrane region" description="Helical" evidence="1">
    <location>
        <begin position="37"/>
        <end position="60"/>
    </location>
</feature>
<comment type="caution">
    <text evidence="2">The sequence shown here is derived from an EMBL/GenBank/DDBJ whole genome shotgun (WGS) entry which is preliminary data.</text>
</comment>
<evidence type="ECO:0000313" key="3">
    <source>
        <dbReference type="Proteomes" id="UP000003240"/>
    </source>
</evidence>
<feature type="transmembrane region" description="Helical" evidence="1">
    <location>
        <begin position="103"/>
        <end position="123"/>
    </location>
</feature>